<dbReference type="AlphaFoldDB" id="A0AA88AEE7"/>
<reference evidence="1" key="1">
    <citation type="submission" date="2023-07" db="EMBL/GenBank/DDBJ databases">
        <title>draft genome sequence of fig (Ficus carica).</title>
        <authorList>
            <person name="Takahashi T."/>
            <person name="Nishimura K."/>
        </authorList>
    </citation>
    <scope>NUCLEOTIDE SEQUENCE</scope>
</reference>
<proteinExistence type="predicted"/>
<comment type="caution">
    <text evidence="1">The sequence shown here is derived from an EMBL/GenBank/DDBJ whole genome shotgun (WGS) entry which is preliminary data.</text>
</comment>
<evidence type="ECO:0000313" key="1">
    <source>
        <dbReference type="EMBL" id="GMN54164.1"/>
    </source>
</evidence>
<keyword evidence="2" id="KW-1185">Reference proteome</keyword>
<protein>
    <submittedName>
        <fullName evidence="1">Uncharacterized protein</fullName>
    </submittedName>
</protein>
<gene>
    <name evidence="1" type="ORF">TIFTF001_023295</name>
</gene>
<dbReference type="EMBL" id="BTGU01000049">
    <property type="protein sequence ID" value="GMN54164.1"/>
    <property type="molecule type" value="Genomic_DNA"/>
</dbReference>
<name>A0AA88AEE7_FICCA</name>
<dbReference type="Proteomes" id="UP001187192">
    <property type="component" value="Unassembled WGS sequence"/>
</dbReference>
<accession>A0AA88AEE7</accession>
<sequence length="138" mass="14638">MSSSIYAAKFRGYCVHYPLCKDFSRTPRARSSNPGVDVVALCSCEEKCCSICASNVLISLDIMLRIISSTFIVPGGTRLSGGGGKSGVECRVGVVCLQELDPCAGCCCAHFSFATCVLPGVDKGCIRATWLCVVFHTP</sequence>
<evidence type="ECO:0000313" key="2">
    <source>
        <dbReference type="Proteomes" id="UP001187192"/>
    </source>
</evidence>
<organism evidence="1 2">
    <name type="scientific">Ficus carica</name>
    <name type="common">Common fig</name>
    <dbReference type="NCBI Taxonomy" id="3494"/>
    <lineage>
        <taxon>Eukaryota</taxon>
        <taxon>Viridiplantae</taxon>
        <taxon>Streptophyta</taxon>
        <taxon>Embryophyta</taxon>
        <taxon>Tracheophyta</taxon>
        <taxon>Spermatophyta</taxon>
        <taxon>Magnoliopsida</taxon>
        <taxon>eudicotyledons</taxon>
        <taxon>Gunneridae</taxon>
        <taxon>Pentapetalae</taxon>
        <taxon>rosids</taxon>
        <taxon>fabids</taxon>
        <taxon>Rosales</taxon>
        <taxon>Moraceae</taxon>
        <taxon>Ficeae</taxon>
        <taxon>Ficus</taxon>
    </lineage>
</organism>